<dbReference type="InterPro" id="IPR048394">
    <property type="entry name" value="FakA-like_M"/>
</dbReference>
<reference evidence="2" key="1">
    <citation type="submission" date="2012-11" db="EMBL/GenBank/DDBJ databases">
        <title>Dependencies among metagenomic species, viruses, plasmids and units of genetic variation.</title>
        <authorList>
            <person name="Nielsen H.B."/>
            <person name="Almeida M."/>
            <person name="Juncker A.S."/>
            <person name="Rasmussen S."/>
            <person name="Li J."/>
            <person name="Sunagawa S."/>
            <person name="Plichta D."/>
            <person name="Gautier L."/>
            <person name="Le Chatelier E."/>
            <person name="Peletier E."/>
            <person name="Bonde I."/>
            <person name="Nielsen T."/>
            <person name="Manichanh C."/>
            <person name="Arumugam M."/>
            <person name="Batto J."/>
            <person name="Santos M.B.Q.D."/>
            <person name="Blom N."/>
            <person name="Borruel N."/>
            <person name="Burgdorf K.S."/>
            <person name="Boumezbeur F."/>
            <person name="Casellas F."/>
            <person name="Dore J."/>
            <person name="Guarner F."/>
            <person name="Hansen T."/>
            <person name="Hildebrand F."/>
            <person name="Kaas R.S."/>
            <person name="Kennedy S."/>
            <person name="Kristiansen K."/>
            <person name="Kultima J.R."/>
            <person name="Leonard P."/>
            <person name="Levenez F."/>
            <person name="Lund O."/>
            <person name="Moumen B."/>
            <person name="Le Paslier D."/>
            <person name="Pons N."/>
            <person name="Pedersen O."/>
            <person name="Prifti E."/>
            <person name="Qin J."/>
            <person name="Raes J."/>
            <person name="Tap J."/>
            <person name="Tims S."/>
            <person name="Ussery D.W."/>
            <person name="Yamada T."/>
            <person name="MetaHit consortium"/>
            <person name="Renault P."/>
            <person name="Sicheritz-Ponten T."/>
            <person name="Bork P."/>
            <person name="Wang J."/>
            <person name="Brunak S."/>
            <person name="Ehrlich S.D."/>
        </authorList>
    </citation>
    <scope>NUCLEOTIDE SEQUENCE [LARGE SCALE GENOMIC DNA]</scope>
</reference>
<dbReference type="PANTHER" id="PTHR33434">
    <property type="entry name" value="DEGV DOMAIN-CONTAINING PROTEIN DR_1986-RELATED"/>
    <property type="match status" value="1"/>
</dbReference>
<dbReference type="InterPro" id="IPR050270">
    <property type="entry name" value="DegV_domain_contain"/>
</dbReference>
<protein>
    <submittedName>
        <fullName evidence="2">DAK2 domain fusion protein YloV</fullName>
    </submittedName>
</protein>
<evidence type="ECO:0000313" key="3">
    <source>
        <dbReference type="Proteomes" id="UP000018093"/>
    </source>
</evidence>
<dbReference type="AlphaFoldDB" id="R7G6J0"/>
<dbReference type="SMART" id="SM01121">
    <property type="entry name" value="Dak1_2"/>
    <property type="match status" value="1"/>
</dbReference>
<dbReference type="EMBL" id="CBIN010000104">
    <property type="protein sequence ID" value="CDE22566.1"/>
    <property type="molecule type" value="Genomic_DNA"/>
</dbReference>
<dbReference type="Pfam" id="PF21645">
    <property type="entry name" value="FakA-like_M"/>
    <property type="match status" value="1"/>
</dbReference>
<feature type="domain" description="Fatty acid kinase subunit A-like C-terminal" evidence="1">
    <location>
        <begin position="1"/>
        <end position="287"/>
    </location>
</feature>
<dbReference type="PANTHER" id="PTHR33434:SF4">
    <property type="entry name" value="PHOSPHATASE PROTEIN"/>
    <property type="match status" value="1"/>
</dbReference>
<dbReference type="InterPro" id="IPR033470">
    <property type="entry name" value="FakA-like_C"/>
</dbReference>
<organism evidence="2 3">
    <name type="scientific">Amedibacillus dolichus CAG:375</name>
    <dbReference type="NCBI Taxonomy" id="1263076"/>
    <lineage>
        <taxon>Bacteria</taxon>
        <taxon>Bacillati</taxon>
        <taxon>Bacillota</taxon>
        <taxon>Erysipelotrichia</taxon>
        <taxon>Erysipelotrichales</taxon>
        <taxon>Erysipelotrichaceae</taxon>
        <taxon>Amedibacillus</taxon>
    </lineage>
</organism>
<gene>
    <name evidence="2" type="ORF">BN631_01078</name>
</gene>
<evidence type="ECO:0000259" key="1">
    <source>
        <dbReference type="SMART" id="SM01121"/>
    </source>
</evidence>
<accession>R7G6J0</accession>
<dbReference type="Pfam" id="PF13684">
    <property type="entry name" value="FakA-like_C"/>
    <property type="match status" value="1"/>
</dbReference>
<dbReference type="Proteomes" id="UP000018093">
    <property type="component" value="Unassembled WGS sequence"/>
</dbReference>
<name>R7G6J0_9FIRM</name>
<evidence type="ECO:0000313" key="2">
    <source>
        <dbReference type="EMBL" id="CDE22566.1"/>
    </source>
</evidence>
<comment type="caution">
    <text evidence="2">The sequence shown here is derived from an EMBL/GenBank/DDBJ whole genome shotgun (WGS) entry which is preliminary data.</text>
</comment>
<proteinExistence type="predicted"/>
<sequence>MARIGNSIVCVQDDDIVKVHVHTLTPGEALNLGQRYGEFVKLKIENMQEQHENILTNAPVEKKEEQAPKQKYAIITVAAGDGLRDMFKELRADIVISGGQTMNPSTEDFVEAIKKVNAENIFLLPNNSNIVMAAQQAAIVCEDENVHVIPSKTIPQGLCACINFNPDIDFDMNVTEMSDALSLVKTGQITYAIKDTTFEGMEIKAGDYMGIKEKDIVLSIQDKMEATRRLLAQMIDDDSEIVTLIYGEDVCEEEANQIVEYIENNFDVEVELTNGSQPVYSFIIGVE</sequence>